<evidence type="ECO:0000313" key="1">
    <source>
        <dbReference type="EMBL" id="KAK7360429.1"/>
    </source>
</evidence>
<dbReference type="Proteomes" id="UP001367508">
    <property type="component" value="Unassembled WGS sequence"/>
</dbReference>
<protein>
    <submittedName>
        <fullName evidence="1">Uncharacterized protein</fullName>
    </submittedName>
</protein>
<reference evidence="1 2" key="1">
    <citation type="submission" date="2024-01" db="EMBL/GenBank/DDBJ databases">
        <title>The genomes of 5 underutilized Papilionoideae crops provide insights into root nodulation and disease resistanc.</title>
        <authorList>
            <person name="Jiang F."/>
        </authorList>
    </citation>
    <scope>NUCLEOTIDE SEQUENCE [LARGE SCALE GENOMIC DNA]</scope>
    <source>
        <strain evidence="1">LVBAO_FW01</strain>
        <tissue evidence="1">Leaves</tissue>
    </source>
</reference>
<accession>A0AAN9MY79</accession>
<gene>
    <name evidence="1" type="ORF">VNO77_02422</name>
</gene>
<comment type="caution">
    <text evidence="1">The sequence shown here is derived from an EMBL/GenBank/DDBJ whole genome shotgun (WGS) entry which is preliminary data.</text>
</comment>
<organism evidence="1 2">
    <name type="scientific">Canavalia gladiata</name>
    <name type="common">Sword bean</name>
    <name type="synonym">Dolichos gladiatus</name>
    <dbReference type="NCBI Taxonomy" id="3824"/>
    <lineage>
        <taxon>Eukaryota</taxon>
        <taxon>Viridiplantae</taxon>
        <taxon>Streptophyta</taxon>
        <taxon>Embryophyta</taxon>
        <taxon>Tracheophyta</taxon>
        <taxon>Spermatophyta</taxon>
        <taxon>Magnoliopsida</taxon>
        <taxon>eudicotyledons</taxon>
        <taxon>Gunneridae</taxon>
        <taxon>Pentapetalae</taxon>
        <taxon>rosids</taxon>
        <taxon>fabids</taxon>
        <taxon>Fabales</taxon>
        <taxon>Fabaceae</taxon>
        <taxon>Papilionoideae</taxon>
        <taxon>50 kb inversion clade</taxon>
        <taxon>NPAAA clade</taxon>
        <taxon>indigoferoid/millettioid clade</taxon>
        <taxon>Phaseoleae</taxon>
        <taxon>Canavalia</taxon>
    </lineage>
</organism>
<proteinExistence type="predicted"/>
<dbReference type="AlphaFoldDB" id="A0AAN9MY79"/>
<keyword evidence="2" id="KW-1185">Reference proteome</keyword>
<evidence type="ECO:0000313" key="2">
    <source>
        <dbReference type="Proteomes" id="UP001367508"/>
    </source>
</evidence>
<sequence length="98" mass="10918">MINDGLEPLCISCDRIWLLLLLASDQQRLKNMAALVFSLGPFLEESLSPHLAPSSSKKLQEKAFLSLLLFSRKSLPLSSSLYLLAMASRAFFSSSEKR</sequence>
<name>A0AAN9MY79_CANGL</name>
<dbReference type="EMBL" id="JAYMYQ010000001">
    <property type="protein sequence ID" value="KAK7360429.1"/>
    <property type="molecule type" value="Genomic_DNA"/>
</dbReference>